<proteinExistence type="predicted"/>
<dbReference type="SMART" id="SM00388">
    <property type="entry name" value="HisKA"/>
    <property type="match status" value="1"/>
</dbReference>
<dbReference type="SMART" id="SM00091">
    <property type="entry name" value="PAS"/>
    <property type="match status" value="2"/>
</dbReference>
<dbReference type="Proteomes" id="UP000323994">
    <property type="component" value="Unassembled WGS sequence"/>
</dbReference>
<dbReference type="Pfam" id="PF01339">
    <property type="entry name" value="CheB_methylest"/>
    <property type="match status" value="1"/>
</dbReference>
<dbReference type="InterPro" id="IPR035965">
    <property type="entry name" value="PAS-like_dom_sf"/>
</dbReference>
<feature type="domain" description="CheR-type methyltransferase" evidence="8">
    <location>
        <begin position="210"/>
        <end position="490"/>
    </location>
</feature>
<dbReference type="CDD" id="cd00082">
    <property type="entry name" value="HisKA"/>
    <property type="match status" value="1"/>
</dbReference>
<dbReference type="GO" id="GO:0008757">
    <property type="term" value="F:S-adenosylmethionine-dependent methyltransferase activity"/>
    <property type="evidence" value="ECO:0007669"/>
    <property type="project" value="InterPro"/>
</dbReference>
<dbReference type="InterPro" id="IPR022641">
    <property type="entry name" value="CheR_N"/>
</dbReference>
<evidence type="ECO:0000256" key="2">
    <source>
        <dbReference type="ARBA" id="ARBA00012438"/>
    </source>
</evidence>
<dbReference type="InterPro" id="IPR013655">
    <property type="entry name" value="PAS_fold_3"/>
</dbReference>
<dbReference type="PANTHER" id="PTHR24422">
    <property type="entry name" value="CHEMOTAXIS PROTEIN METHYLTRANSFERASE"/>
    <property type="match status" value="1"/>
</dbReference>
<keyword evidence="3" id="KW-0378">Hydrolase</keyword>
<dbReference type="GO" id="GO:0000156">
    <property type="term" value="F:phosphorelay response regulator activity"/>
    <property type="evidence" value="ECO:0007669"/>
    <property type="project" value="InterPro"/>
</dbReference>
<dbReference type="InterPro" id="IPR003661">
    <property type="entry name" value="HisK_dim/P_dom"/>
</dbReference>
<evidence type="ECO:0000313" key="10">
    <source>
        <dbReference type="Proteomes" id="UP000323994"/>
    </source>
</evidence>
<dbReference type="PANTHER" id="PTHR24422:SF27">
    <property type="entry name" value="PROTEIN-GLUTAMATE O-METHYLTRANSFERASE"/>
    <property type="match status" value="1"/>
</dbReference>
<dbReference type="CDD" id="cd02440">
    <property type="entry name" value="AdoMet_MTases"/>
    <property type="match status" value="1"/>
</dbReference>
<sequence>MSENKNKLKKKQSGQIPGSIVVIGGSTGALEALTQILELLSTTTGLAYIYVQHTFQEGETRLEATLDTLTSMPVLKAAEGLRILADHFYIVYPDSGLEAVDGKFVRVNSSLPQEANMPVDSFFISLSEHQQDGIIGIVLSGIGSDGTLGLKSIKAAGGITIVQDESARFQSMPISAISEEVVDLILSPKEIATELLRLSKNSAIFRSFKFNEEQQDAVDKDLVLILRYLKKSLGVDFENYKITTIRRRIIRRMLLFKLETFASYLQYLKLHASEANLLYGDLLINVTNFFRDPDTMAYLKNELIPKIIESKNPGEAIRIWVAGCSTGQEAYSLAIIFLEVIGTRPANIHIFASDLSEAAITKARLGIYSASEVQDISEERLERFFIKVDGTYRINKAVRDLCVFAPHNLLKDPPFSRLDLVSCRNVLIYFDNQLQQQALKSFHYALNPEGHLLLGKSEGASSVASLFIQADKNHKVFTRRNGYSTKILYDVGSYTNEAKLPQMPQKRPVSGNSPVTTIDLEQIIDDLLLTRYVPASVVVDQDLEIIQLRGSTGLFLEPSPGKPSFNLARMARPVLVLELRNLVHKARKTGLPVSRSGLEIQVNGQTHYVKIEAVPVKGPADQLLCLVLFQEIIPEKSASLPYSDAGNHRIKELEEQLAALREDMHSIIEEHEATNEELQSANEEIVSSNEELQSINEELETSKEEIESTNEELLTINQELQVRNDQLTEAYGYSEAILNTIHEATLVLDKNLRIKVANKAFHKIFRILEPNIRGMMLYELGQRQWDIPVLRQMLSNVIVNDAIITSFEVSLSFEGIGEKIMLLHARKVVQHQRQQAILLVMEDITEHRRAQKLLQERQTWFVNLINDAPTLIWVSKSSGEISFLNKAWQEFTGNQSEMDIIRHIHPEDQENYLARYSQAFLARKPLNFEYRLLRADGAYRWMLENAKPMFDSNNVFTGYIGNCVEVHLQKTMTQELNRHVDQRTRELQHMNIELENANYKLTETAESLQAVLDSSPASIGFFKMIFNDSNEVEDFKLLIYNHKFRKYFPELSNSTEHKMASELYSAFELDKMKHVALTATSHYEEKLQENGKWLGISITKHDSGVVVTQLNITAIKESEKKQYELIQQLEGAGQTLAALESMRQYVRDRGEFLRSTSHDLRGSFGIIVGAASLLNMMDVEEDRNKTLDMLQRSLKQVTYMINQLLDYSRLESGQEELQIASFDVSELFTELCETSFVMAQQKKLALPYSGPQSMKIDGDIVKVRRIAQNLILNAIKYTSKGEVRISWGTEENPEEKRWFLMVQDTGPGITDELISKLTESAVHIESDNIREPKASQESGGEGIGLFIVKKLIAMLHANLYIESDPGKGTMFRVSFPASYYFPDSEILPISM</sequence>
<keyword evidence="10" id="KW-1185">Reference proteome</keyword>
<dbReference type="RefSeq" id="WP_139014894.1">
    <property type="nucleotide sequence ID" value="NZ_VBSN01000076.1"/>
</dbReference>
<dbReference type="Pfam" id="PF03705">
    <property type="entry name" value="CheR_N"/>
    <property type="match status" value="1"/>
</dbReference>
<name>A0A5M8Q539_9BACT</name>
<dbReference type="GO" id="GO:0005737">
    <property type="term" value="C:cytoplasm"/>
    <property type="evidence" value="ECO:0007669"/>
    <property type="project" value="InterPro"/>
</dbReference>
<evidence type="ECO:0000259" key="6">
    <source>
        <dbReference type="PROSITE" id="PS50113"/>
    </source>
</evidence>
<dbReference type="Gene3D" id="3.30.565.10">
    <property type="entry name" value="Histidine kinase-like ATPase, C-terminal domain"/>
    <property type="match status" value="1"/>
</dbReference>
<keyword evidence="3" id="KW-0145">Chemotaxis</keyword>
<dbReference type="Gene3D" id="3.40.50.150">
    <property type="entry name" value="Vaccinia Virus protein VP39"/>
    <property type="match status" value="1"/>
</dbReference>
<dbReference type="Pfam" id="PF00512">
    <property type="entry name" value="HisKA"/>
    <property type="match status" value="1"/>
</dbReference>
<dbReference type="InterPro" id="IPR036890">
    <property type="entry name" value="HATPase_C_sf"/>
</dbReference>
<protein>
    <recommendedName>
        <fullName evidence="2">histidine kinase</fullName>
        <ecNumber evidence="2">2.7.13.3</ecNumber>
    </recommendedName>
</protein>
<dbReference type="InterPro" id="IPR029063">
    <property type="entry name" value="SAM-dependent_MTases_sf"/>
</dbReference>
<dbReference type="PROSITE" id="PS50109">
    <property type="entry name" value="HIS_KIN"/>
    <property type="match status" value="1"/>
</dbReference>
<dbReference type="InterPro" id="IPR013656">
    <property type="entry name" value="PAS_4"/>
</dbReference>
<dbReference type="CDD" id="cd00075">
    <property type="entry name" value="HATPase"/>
    <property type="match status" value="1"/>
</dbReference>
<dbReference type="CDD" id="cd16434">
    <property type="entry name" value="CheB-CheR_fusion"/>
    <property type="match status" value="1"/>
</dbReference>
<evidence type="ECO:0000259" key="8">
    <source>
        <dbReference type="PROSITE" id="PS50123"/>
    </source>
</evidence>
<evidence type="ECO:0000256" key="3">
    <source>
        <dbReference type="PROSITE-ProRule" id="PRU00050"/>
    </source>
</evidence>
<dbReference type="Pfam" id="PF08448">
    <property type="entry name" value="PAS_4"/>
    <property type="match status" value="1"/>
</dbReference>
<dbReference type="InterPro" id="IPR000700">
    <property type="entry name" value="PAS-assoc_C"/>
</dbReference>
<dbReference type="InterPro" id="IPR050903">
    <property type="entry name" value="Bact_Chemotaxis_MeTrfase"/>
</dbReference>
<dbReference type="InterPro" id="IPR000014">
    <property type="entry name" value="PAS"/>
</dbReference>
<dbReference type="Pfam" id="PF08447">
    <property type="entry name" value="PAS_3"/>
    <property type="match status" value="1"/>
</dbReference>
<dbReference type="InterPro" id="IPR036097">
    <property type="entry name" value="HisK_dim/P_sf"/>
</dbReference>
<dbReference type="SUPFAM" id="SSF53335">
    <property type="entry name" value="S-adenosyl-L-methionine-dependent methyltransferases"/>
    <property type="match status" value="1"/>
</dbReference>
<gene>
    <name evidence="9" type="ORF">FEM33_26055</name>
</gene>
<feature type="domain" description="Histidine kinase" evidence="5">
    <location>
        <begin position="1155"/>
        <end position="1379"/>
    </location>
</feature>
<dbReference type="SUPFAM" id="SSF52738">
    <property type="entry name" value="Methylesterase CheB, C-terminal domain"/>
    <property type="match status" value="1"/>
</dbReference>
<dbReference type="SUPFAM" id="SSF47757">
    <property type="entry name" value="Chemotaxis receptor methyltransferase CheR, N-terminal domain"/>
    <property type="match status" value="1"/>
</dbReference>
<dbReference type="EMBL" id="VBSN01000076">
    <property type="protein sequence ID" value="KAA6430463.1"/>
    <property type="molecule type" value="Genomic_DNA"/>
</dbReference>
<evidence type="ECO:0000259" key="5">
    <source>
        <dbReference type="PROSITE" id="PS50109"/>
    </source>
</evidence>
<dbReference type="PROSITE" id="PS50122">
    <property type="entry name" value="CHEB"/>
    <property type="match status" value="1"/>
</dbReference>
<feature type="active site" evidence="3">
    <location>
        <position position="53"/>
    </location>
</feature>
<dbReference type="Gene3D" id="1.10.287.130">
    <property type="match status" value="1"/>
</dbReference>
<dbReference type="InterPro" id="IPR000673">
    <property type="entry name" value="Sig_transdc_resp-reg_Me-estase"/>
</dbReference>
<evidence type="ECO:0000256" key="4">
    <source>
        <dbReference type="SAM" id="Coils"/>
    </source>
</evidence>
<reference evidence="9 10" key="1">
    <citation type="submission" date="2019-05" db="EMBL/GenBank/DDBJ databases">
        <authorList>
            <person name="Qu J.-H."/>
        </authorList>
    </citation>
    <scope>NUCLEOTIDE SEQUENCE [LARGE SCALE GENOMIC DNA]</scope>
    <source>
        <strain evidence="9 10">NS28</strain>
    </source>
</reference>
<evidence type="ECO:0000259" key="7">
    <source>
        <dbReference type="PROSITE" id="PS50122"/>
    </source>
</evidence>
<dbReference type="PROSITE" id="PS50113">
    <property type="entry name" value="PAC"/>
    <property type="match status" value="1"/>
</dbReference>
<dbReference type="InterPro" id="IPR005467">
    <property type="entry name" value="His_kinase_dom"/>
</dbReference>
<feature type="domain" description="CheB-type methylesterase" evidence="7">
    <location>
        <begin position="17"/>
        <end position="202"/>
    </location>
</feature>
<organism evidence="9 10">
    <name type="scientific">Dyadobacter flavalbus</name>
    <dbReference type="NCBI Taxonomy" id="2579942"/>
    <lineage>
        <taxon>Bacteria</taxon>
        <taxon>Pseudomonadati</taxon>
        <taxon>Bacteroidota</taxon>
        <taxon>Cytophagia</taxon>
        <taxon>Cytophagales</taxon>
        <taxon>Spirosomataceae</taxon>
        <taxon>Dyadobacter</taxon>
    </lineage>
</organism>
<feature type="active site" evidence="3">
    <location>
        <position position="26"/>
    </location>
</feature>
<dbReference type="NCBIfam" id="TIGR00229">
    <property type="entry name" value="sensory_box"/>
    <property type="match status" value="1"/>
</dbReference>
<dbReference type="SUPFAM" id="SSF47384">
    <property type="entry name" value="Homodimeric domain of signal transducing histidine kinase"/>
    <property type="match status" value="1"/>
</dbReference>
<comment type="caution">
    <text evidence="9">The sequence shown here is derived from an EMBL/GenBank/DDBJ whole genome shotgun (WGS) entry which is preliminary data.</text>
</comment>
<dbReference type="InterPro" id="IPR003594">
    <property type="entry name" value="HATPase_dom"/>
</dbReference>
<dbReference type="InterPro" id="IPR001610">
    <property type="entry name" value="PAC"/>
</dbReference>
<dbReference type="SMART" id="SM00086">
    <property type="entry name" value="PAC"/>
    <property type="match status" value="2"/>
</dbReference>
<accession>A0A5M8Q539</accession>
<dbReference type="Gene3D" id="3.30.450.20">
    <property type="entry name" value="PAS domain"/>
    <property type="match status" value="2"/>
</dbReference>
<dbReference type="SUPFAM" id="SSF55785">
    <property type="entry name" value="PYP-like sensor domain (PAS domain)"/>
    <property type="match status" value="2"/>
</dbReference>
<dbReference type="GO" id="GO:0008984">
    <property type="term" value="F:protein-glutamate methylesterase activity"/>
    <property type="evidence" value="ECO:0007669"/>
    <property type="project" value="InterPro"/>
</dbReference>
<feature type="active site" evidence="3">
    <location>
        <position position="145"/>
    </location>
</feature>
<feature type="coiled-coil region" evidence="4">
    <location>
        <begin position="643"/>
        <end position="730"/>
    </location>
</feature>
<dbReference type="Gene3D" id="3.40.50.180">
    <property type="entry name" value="Methylesterase CheB, C-terminal domain"/>
    <property type="match status" value="1"/>
</dbReference>
<feature type="domain" description="PAC" evidence="6">
    <location>
        <begin position="926"/>
        <end position="978"/>
    </location>
</feature>
<keyword evidence="4" id="KW-0175">Coiled coil</keyword>
<evidence type="ECO:0000256" key="1">
    <source>
        <dbReference type="ARBA" id="ARBA00000085"/>
    </source>
</evidence>
<dbReference type="PRINTS" id="PR00996">
    <property type="entry name" value="CHERMTFRASE"/>
</dbReference>
<dbReference type="SMART" id="SM00387">
    <property type="entry name" value="HATPase_c"/>
    <property type="match status" value="1"/>
</dbReference>
<dbReference type="PROSITE" id="PS50123">
    <property type="entry name" value="CHER"/>
    <property type="match status" value="1"/>
</dbReference>
<dbReference type="CDD" id="cd00130">
    <property type="entry name" value="PAS"/>
    <property type="match status" value="2"/>
</dbReference>
<dbReference type="InterPro" id="IPR000780">
    <property type="entry name" value="CheR_MeTrfase"/>
</dbReference>
<dbReference type="Pfam" id="PF01739">
    <property type="entry name" value="CheR"/>
    <property type="match status" value="1"/>
</dbReference>
<evidence type="ECO:0000313" key="9">
    <source>
        <dbReference type="EMBL" id="KAA6430463.1"/>
    </source>
</evidence>
<dbReference type="Pfam" id="PF02518">
    <property type="entry name" value="HATPase_c"/>
    <property type="match status" value="1"/>
</dbReference>
<dbReference type="InterPro" id="IPR035909">
    <property type="entry name" value="CheB_C"/>
</dbReference>
<dbReference type="GO" id="GO:0000155">
    <property type="term" value="F:phosphorelay sensor kinase activity"/>
    <property type="evidence" value="ECO:0007669"/>
    <property type="project" value="InterPro"/>
</dbReference>
<dbReference type="SUPFAM" id="SSF55874">
    <property type="entry name" value="ATPase domain of HSP90 chaperone/DNA topoisomerase II/histidine kinase"/>
    <property type="match status" value="1"/>
</dbReference>
<dbReference type="SMART" id="SM00138">
    <property type="entry name" value="MeTrc"/>
    <property type="match status" value="1"/>
</dbReference>
<dbReference type="OrthoDB" id="9816309at2"/>
<dbReference type="InterPro" id="IPR022642">
    <property type="entry name" value="CheR_C"/>
</dbReference>
<comment type="catalytic activity">
    <reaction evidence="1">
        <text>ATP + protein L-histidine = ADP + protein N-phospho-L-histidine.</text>
        <dbReference type="EC" id="2.7.13.3"/>
    </reaction>
</comment>
<dbReference type="EC" id="2.7.13.3" evidence="2"/>
<dbReference type="GO" id="GO:0006935">
    <property type="term" value="P:chemotaxis"/>
    <property type="evidence" value="ECO:0007669"/>
    <property type="project" value="UniProtKB-UniRule"/>
</dbReference>